<dbReference type="InterPro" id="IPR017643">
    <property type="entry name" value="Hydroxypyruvate_isomerase"/>
</dbReference>
<gene>
    <name evidence="5" type="primary">hyi</name>
    <name evidence="5" type="ordered locus">Rmet_3449</name>
</gene>
<evidence type="ECO:0000256" key="2">
    <source>
        <dbReference type="PIRNR" id="PIRNR006241"/>
    </source>
</evidence>
<dbReference type="NCBIfam" id="NF043033">
    <property type="entry name" value="OxoTetrIsom"/>
    <property type="match status" value="1"/>
</dbReference>
<name>Q1LHQ5_CUPMC</name>
<dbReference type="SUPFAM" id="SSF51658">
    <property type="entry name" value="Xylose isomerase-like"/>
    <property type="match status" value="1"/>
</dbReference>
<dbReference type="KEGG" id="rme:Rmet_3449"/>
<proteinExistence type="inferred from homology"/>
<dbReference type="AlphaFoldDB" id="Q1LHQ5"/>
<dbReference type="PANTHER" id="PTHR43489">
    <property type="entry name" value="ISOMERASE"/>
    <property type="match status" value="1"/>
</dbReference>
<dbReference type="Pfam" id="PF01261">
    <property type="entry name" value="AP_endonuc_2"/>
    <property type="match status" value="1"/>
</dbReference>
<dbReference type="InterPro" id="IPR036237">
    <property type="entry name" value="Xyl_isomerase-like_sf"/>
</dbReference>
<dbReference type="STRING" id="266264.Rmet_3449"/>
<dbReference type="eggNOG" id="COG3622">
    <property type="taxonomic scope" value="Bacteria"/>
</dbReference>
<keyword evidence="1 2" id="KW-0413">Isomerase</keyword>
<keyword evidence="6" id="KW-1185">Reference proteome</keyword>
<dbReference type="NCBIfam" id="TIGR03234">
    <property type="entry name" value="OH-pyruv-isom"/>
    <property type="match status" value="1"/>
</dbReference>
<dbReference type="GO" id="GO:0046487">
    <property type="term" value="P:glyoxylate metabolic process"/>
    <property type="evidence" value="ECO:0007669"/>
    <property type="project" value="TreeGrafter"/>
</dbReference>
<dbReference type="InterPro" id="IPR026040">
    <property type="entry name" value="HyI-like"/>
</dbReference>
<dbReference type="FunFam" id="3.20.20.150:FF:000007">
    <property type="entry name" value="Hydroxypyruvate isomerase"/>
    <property type="match status" value="1"/>
</dbReference>
<feature type="active site" description="Proton donor/acceptor" evidence="3">
    <location>
        <position position="252"/>
    </location>
</feature>
<dbReference type="PANTHER" id="PTHR43489:SF6">
    <property type="entry name" value="HYDROXYPYRUVATE ISOMERASE-RELATED"/>
    <property type="match status" value="1"/>
</dbReference>
<dbReference type="Proteomes" id="UP000002429">
    <property type="component" value="Chromosome"/>
</dbReference>
<evidence type="ECO:0000313" key="5">
    <source>
        <dbReference type="EMBL" id="ABF10321.1"/>
    </source>
</evidence>
<protein>
    <submittedName>
        <fullName evidence="5">Hydroxypyruvate isomerase</fullName>
        <ecNumber evidence="5">5.3.1.22</ecNumber>
    </submittedName>
</protein>
<evidence type="ECO:0000256" key="3">
    <source>
        <dbReference type="PIRSR" id="PIRSR006241-50"/>
    </source>
</evidence>
<comment type="similarity">
    <text evidence="2">Belongs to the hyi family.</text>
</comment>
<dbReference type="GO" id="GO:0008903">
    <property type="term" value="F:hydroxypyruvate isomerase activity"/>
    <property type="evidence" value="ECO:0007669"/>
    <property type="project" value="UniProtKB-EC"/>
</dbReference>
<dbReference type="EMBL" id="CP000352">
    <property type="protein sequence ID" value="ABF10321.1"/>
    <property type="molecule type" value="Genomic_DNA"/>
</dbReference>
<sequence>MAVFPRHRERQTMPKLAANLTMLFNEVGFLDRFEAAARAGFRGVEFLFPYAFHADQIADRLNRFQLDLVLHNLPAGKWEAGERGIACHPDRVGEFQDGVGEAIKYAKVLGVRQLNCLVGILPQNVKREQAQETLVENLRFAANALAQEHIDLLVEPINTFDIPGFFLSRTQQAIDLIGQVNAPNLYVQYDIYHMQRMEGEIANTIRANLPKIKHVQLADNPGRNEPGTGEINYQYLFRFLDEIGYQGWIGCEYKPKTTTEAGLGWRAAHGV</sequence>
<dbReference type="EC" id="5.3.1.22" evidence="5"/>
<dbReference type="InterPro" id="IPR053398">
    <property type="entry name" value="HPT_OtnI_isomerases"/>
</dbReference>
<evidence type="ECO:0000313" key="6">
    <source>
        <dbReference type="Proteomes" id="UP000002429"/>
    </source>
</evidence>
<reference evidence="6" key="1">
    <citation type="journal article" date="2010" name="PLoS ONE">
        <title>The complete genome sequence of Cupriavidus metallidurans strain CH34, a master survivalist in harsh and anthropogenic environments.</title>
        <authorList>
            <person name="Janssen P.J."/>
            <person name="Van Houdt R."/>
            <person name="Moors H."/>
            <person name="Monsieurs P."/>
            <person name="Morin N."/>
            <person name="Michaux A."/>
            <person name="Benotmane M.A."/>
            <person name="Leys N."/>
            <person name="Vallaeys T."/>
            <person name="Lapidus A."/>
            <person name="Monchy S."/>
            <person name="Medigue C."/>
            <person name="Taghavi S."/>
            <person name="McCorkle S."/>
            <person name="Dunn J."/>
            <person name="van der Lelie D."/>
            <person name="Mergeay M."/>
        </authorList>
    </citation>
    <scope>NUCLEOTIDE SEQUENCE [LARGE SCALE GENOMIC DNA]</scope>
    <source>
        <strain evidence="6">ATCC 43123 / DSM 2839 / NBRC 102507 / CH34</strain>
    </source>
</reference>
<dbReference type="InterPro" id="IPR050417">
    <property type="entry name" value="Sugar_Epim/Isomerase"/>
</dbReference>
<dbReference type="PIRSF" id="PIRSF006241">
    <property type="entry name" value="HyI"/>
    <property type="match status" value="1"/>
</dbReference>
<organism evidence="5 6">
    <name type="scientific">Cupriavidus metallidurans (strain ATCC 43123 / DSM 2839 / NBRC 102507 / CH34)</name>
    <name type="common">Ralstonia metallidurans</name>
    <dbReference type="NCBI Taxonomy" id="266264"/>
    <lineage>
        <taxon>Bacteria</taxon>
        <taxon>Pseudomonadati</taxon>
        <taxon>Pseudomonadota</taxon>
        <taxon>Betaproteobacteria</taxon>
        <taxon>Burkholderiales</taxon>
        <taxon>Burkholderiaceae</taxon>
        <taxon>Cupriavidus</taxon>
    </lineage>
</organism>
<feature type="active site" description="Proton donor/acceptor" evidence="3">
    <location>
        <position position="155"/>
    </location>
</feature>
<dbReference type="HOGENOM" id="CLU_050006_1_2_4"/>
<feature type="domain" description="Xylose isomerase-like TIM barrel" evidence="4">
    <location>
        <begin position="33"/>
        <end position="265"/>
    </location>
</feature>
<evidence type="ECO:0000256" key="1">
    <source>
        <dbReference type="ARBA" id="ARBA00023235"/>
    </source>
</evidence>
<dbReference type="InterPro" id="IPR013022">
    <property type="entry name" value="Xyl_isomerase-like_TIM-brl"/>
</dbReference>
<accession>Q1LHQ5</accession>
<dbReference type="Gene3D" id="3.20.20.150">
    <property type="entry name" value="Divalent-metal-dependent TIM barrel enzymes"/>
    <property type="match status" value="1"/>
</dbReference>
<evidence type="ECO:0000259" key="4">
    <source>
        <dbReference type="Pfam" id="PF01261"/>
    </source>
</evidence>